<proteinExistence type="predicted"/>
<feature type="signal peptide" evidence="1">
    <location>
        <begin position="1"/>
        <end position="22"/>
    </location>
</feature>
<keyword evidence="1" id="KW-0732">Signal</keyword>
<accession>A0ABP8ZPM3</accession>
<name>A0ABP8ZPM3_9FLAO</name>
<organism evidence="2 3">
    <name type="scientific">Flavobacterium hankyongi</name>
    <dbReference type="NCBI Taxonomy" id="1176532"/>
    <lineage>
        <taxon>Bacteria</taxon>
        <taxon>Pseudomonadati</taxon>
        <taxon>Bacteroidota</taxon>
        <taxon>Flavobacteriia</taxon>
        <taxon>Flavobacteriales</taxon>
        <taxon>Flavobacteriaceae</taxon>
        <taxon>Flavobacterium</taxon>
    </lineage>
</organism>
<dbReference type="Proteomes" id="UP001500141">
    <property type="component" value="Unassembled WGS sequence"/>
</dbReference>
<keyword evidence="3" id="KW-1185">Reference proteome</keyword>
<reference evidence="3" key="1">
    <citation type="journal article" date="2019" name="Int. J. Syst. Evol. Microbiol.">
        <title>The Global Catalogue of Microorganisms (GCM) 10K type strain sequencing project: providing services to taxonomists for standard genome sequencing and annotation.</title>
        <authorList>
            <consortium name="The Broad Institute Genomics Platform"/>
            <consortium name="The Broad Institute Genome Sequencing Center for Infectious Disease"/>
            <person name="Wu L."/>
            <person name="Ma J."/>
        </authorList>
    </citation>
    <scope>NUCLEOTIDE SEQUENCE [LARGE SCALE GENOMIC DNA]</scope>
    <source>
        <strain evidence="3">JCM 18198</strain>
    </source>
</reference>
<protein>
    <submittedName>
        <fullName evidence="2">Uncharacterized protein</fullName>
    </submittedName>
</protein>
<evidence type="ECO:0000313" key="3">
    <source>
        <dbReference type="Proteomes" id="UP001500141"/>
    </source>
</evidence>
<comment type="caution">
    <text evidence="2">The sequence shown here is derived from an EMBL/GenBank/DDBJ whole genome shotgun (WGS) entry which is preliminary data.</text>
</comment>
<feature type="chain" id="PRO_5045511075" evidence="1">
    <location>
        <begin position="23"/>
        <end position="159"/>
    </location>
</feature>
<evidence type="ECO:0000256" key="1">
    <source>
        <dbReference type="SAM" id="SignalP"/>
    </source>
</evidence>
<sequence>MKNTLLKLIICLFSVSFLFSFSHEQKSTPELVLTNVKTNKSIKVCEKYNPDKIEALLGKAITLDKEILEKGEAPVFTFNYDGLVMEMQNDQIKLLTITNKKWKLNKFTVGIYVEDIAALHEKHEAKFVTDRRFKVKDSKAIIFAQVNSIQQVTKIGVVF</sequence>
<gene>
    <name evidence="2" type="ORF">GCM10023230_09870</name>
</gene>
<dbReference type="EMBL" id="BAABIP010000007">
    <property type="protein sequence ID" value="GAA4762568.1"/>
    <property type="molecule type" value="Genomic_DNA"/>
</dbReference>
<evidence type="ECO:0000313" key="2">
    <source>
        <dbReference type="EMBL" id="GAA4762568.1"/>
    </source>
</evidence>
<dbReference type="RefSeq" id="WP_264543851.1">
    <property type="nucleotide sequence ID" value="NZ_BAABIP010000007.1"/>
</dbReference>